<evidence type="ECO:0000313" key="3">
    <source>
        <dbReference type="Proteomes" id="UP000813463"/>
    </source>
</evidence>
<proteinExistence type="predicted"/>
<accession>A0ABM3RWB9</accession>
<dbReference type="GeneID" id="130472576"/>
<evidence type="ECO:0000313" key="4">
    <source>
        <dbReference type="RefSeq" id="XP_056699924.1"/>
    </source>
</evidence>
<dbReference type="PANTHER" id="PTHR38389:SF1">
    <property type="entry name" value="DNA-DIRECTED RNA POLYMERASE SUBUNIT BETA"/>
    <property type="match status" value="1"/>
</dbReference>
<keyword evidence="3" id="KW-1185">Reference proteome</keyword>
<keyword evidence="1" id="KW-1133">Transmembrane helix</keyword>
<sequence length="115" mass="12915">MLLSGKSFLCTKISPHFYRNKSKRFTKIFAKKPEFPEFPNKNQKSNFEFRVTNNILAQSAIAILGLGFVDAGYSGDWSRIGVISKQTEDVLKIGAFLVVPLCLFVVLSLAKKPEE</sequence>
<feature type="transmembrane region" description="Helical" evidence="1">
    <location>
        <begin position="51"/>
        <end position="73"/>
    </location>
</feature>
<keyword evidence="1" id="KW-0472">Membrane</keyword>
<feature type="transmembrane region" description="Helical" evidence="1">
    <location>
        <begin position="93"/>
        <end position="110"/>
    </location>
</feature>
<dbReference type="Pfam" id="PF25397">
    <property type="entry name" value="DUF7887"/>
    <property type="match status" value="1"/>
</dbReference>
<dbReference type="RefSeq" id="XP_056699924.1">
    <property type="nucleotide sequence ID" value="XM_056843946.1"/>
</dbReference>
<evidence type="ECO:0000259" key="2">
    <source>
        <dbReference type="Pfam" id="PF25397"/>
    </source>
</evidence>
<organism evidence="3 4">
    <name type="scientific">Spinacia oleracea</name>
    <name type="common">Spinach</name>
    <dbReference type="NCBI Taxonomy" id="3562"/>
    <lineage>
        <taxon>Eukaryota</taxon>
        <taxon>Viridiplantae</taxon>
        <taxon>Streptophyta</taxon>
        <taxon>Embryophyta</taxon>
        <taxon>Tracheophyta</taxon>
        <taxon>Spermatophyta</taxon>
        <taxon>Magnoliopsida</taxon>
        <taxon>eudicotyledons</taxon>
        <taxon>Gunneridae</taxon>
        <taxon>Pentapetalae</taxon>
        <taxon>Caryophyllales</taxon>
        <taxon>Chenopodiaceae</taxon>
        <taxon>Chenopodioideae</taxon>
        <taxon>Anserineae</taxon>
        <taxon>Spinacia</taxon>
    </lineage>
</organism>
<reference evidence="3" key="1">
    <citation type="journal article" date="2021" name="Nat. Commun.">
        <title>Genomic analyses provide insights into spinach domestication and the genetic basis of agronomic traits.</title>
        <authorList>
            <person name="Cai X."/>
            <person name="Sun X."/>
            <person name="Xu C."/>
            <person name="Sun H."/>
            <person name="Wang X."/>
            <person name="Ge C."/>
            <person name="Zhang Z."/>
            <person name="Wang Q."/>
            <person name="Fei Z."/>
            <person name="Jiao C."/>
            <person name="Wang Q."/>
        </authorList>
    </citation>
    <scope>NUCLEOTIDE SEQUENCE [LARGE SCALE GENOMIC DNA]</scope>
    <source>
        <strain evidence="3">cv. Varoflay</strain>
    </source>
</reference>
<keyword evidence="1" id="KW-0812">Transmembrane</keyword>
<dbReference type="Proteomes" id="UP000813463">
    <property type="component" value="Chromosome 4"/>
</dbReference>
<reference evidence="4" key="2">
    <citation type="submission" date="2025-08" db="UniProtKB">
        <authorList>
            <consortium name="RefSeq"/>
        </authorList>
    </citation>
    <scope>IDENTIFICATION</scope>
    <source>
        <tissue evidence="4">Leaf</tissue>
    </source>
</reference>
<name>A0ABM3RWB9_SPIOL</name>
<feature type="domain" description="DUF7887" evidence="2">
    <location>
        <begin position="51"/>
        <end position="111"/>
    </location>
</feature>
<dbReference type="PANTHER" id="PTHR38389">
    <property type="entry name" value="DNA-DIRECTED RNA POLYMERASE SUBUNIT BETA"/>
    <property type="match status" value="1"/>
</dbReference>
<evidence type="ECO:0000256" key="1">
    <source>
        <dbReference type="SAM" id="Phobius"/>
    </source>
</evidence>
<dbReference type="InterPro" id="IPR057209">
    <property type="entry name" value="DUF7887"/>
</dbReference>
<protein>
    <recommendedName>
        <fullName evidence="2">DUF7887 domain-containing protein</fullName>
    </recommendedName>
</protein>
<gene>
    <name evidence="4" type="primary">LOC130472576</name>
</gene>